<organism evidence="2 3">
    <name type="scientific">Fonsecaea multimorphosa CBS 102226</name>
    <dbReference type="NCBI Taxonomy" id="1442371"/>
    <lineage>
        <taxon>Eukaryota</taxon>
        <taxon>Fungi</taxon>
        <taxon>Dikarya</taxon>
        <taxon>Ascomycota</taxon>
        <taxon>Pezizomycotina</taxon>
        <taxon>Eurotiomycetes</taxon>
        <taxon>Chaetothyriomycetidae</taxon>
        <taxon>Chaetothyriales</taxon>
        <taxon>Herpotrichiellaceae</taxon>
        <taxon>Fonsecaea</taxon>
    </lineage>
</organism>
<accession>A0A0D2K365</accession>
<dbReference type="GeneID" id="27709704"/>
<protein>
    <recommendedName>
        <fullName evidence="1">SnoaL-like domain-containing protein</fullName>
    </recommendedName>
</protein>
<dbReference type="SUPFAM" id="SSF54427">
    <property type="entry name" value="NTF2-like"/>
    <property type="match status" value="1"/>
</dbReference>
<dbReference type="EMBL" id="KN848067">
    <property type="protein sequence ID" value="KIY00273.1"/>
    <property type="molecule type" value="Genomic_DNA"/>
</dbReference>
<evidence type="ECO:0000259" key="1">
    <source>
        <dbReference type="Pfam" id="PF12680"/>
    </source>
</evidence>
<sequence length="130" mass="14822">MTDQKMDPSQLLAFVHRFCDAYNAKDLDALGSMMADDLRWEHHRQFKGEGKAQLLELSRKIIEIAPKRFVKPPIRWAVTGNAIFVEHTYYGTPVVDPGFFDWKAGVPFELAVCSIFVVEDGKLAEWSDFG</sequence>
<dbReference type="Proteomes" id="UP000053411">
    <property type="component" value="Unassembled WGS sequence"/>
</dbReference>
<keyword evidence="3" id="KW-1185">Reference proteome</keyword>
<proteinExistence type="predicted"/>
<dbReference type="InterPro" id="IPR037401">
    <property type="entry name" value="SnoaL-like"/>
</dbReference>
<dbReference type="VEuPathDB" id="FungiDB:Z520_03958"/>
<name>A0A0D2K365_9EURO</name>
<dbReference type="RefSeq" id="XP_016634395.1">
    <property type="nucleotide sequence ID" value="XM_016774468.1"/>
</dbReference>
<dbReference type="InterPro" id="IPR032710">
    <property type="entry name" value="NTF2-like_dom_sf"/>
</dbReference>
<reference evidence="2 3" key="1">
    <citation type="submission" date="2015-01" db="EMBL/GenBank/DDBJ databases">
        <title>The Genome Sequence of Fonsecaea multimorphosa CBS 102226.</title>
        <authorList>
            <consortium name="The Broad Institute Genomics Platform"/>
            <person name="Cuomo C."/>
            <person name="de Hoog S."/>
            <person name="Gorbushina A."/>
            <person name="Stielow B."/>
            <person name="Teixiera M."/>
            <person name="Abouelleil A."/>
            <person name="Chapman S.B."/>
            <person name="Priest M."/>
            <person name="Young S.K."/>
            <person name="Wortman J."/>
            <person name="Nusbaum C."/>
            <person name="Birren B."/>
        </authorList>
    </citation>
    <scope>NUCLEOTIDE SEQUENCE [LARGE SCALE GENOMIC DNA]</scope>
    <source>
        <strain evidence="2 3">CBS 102226</strain>
    </source>
</reference>
<dbReference type="Gene3D" id="3.10.450.50">
    <property type="match status" value="1"/>
</dbReference>
<dbReference type="Pfam" id="PF12680">
    <property type="entry name" value="SnoaL_2"/>
    <property type="match status" value="1"/>
</dbReference>
<dbReference type="AlphaFoldDB" id="A0A0D2K365"/>
<evidence type="ECO:0000313" key="2">
    <source>
        <dbReference type="EMBL" id="KIY00273.1"/>
    </source>
</evidence>
<evidence type="ECO:0000313" key="3">
    <source>
        <dbReference type="Proteomes" id="UP000053411"/>
    </source>
</evidence>
<feature type="domain" description="SnoaL-like" evidence="1">
    <location>
        <begin position="15"/>
        <end position="126"/>
    </location>
</feature>
<gene>
    <name evidence="2" type="ORF">Z520_03958</name>
</gene>